<reference evidence="2 3" key="1">
    <citation type="journal article" date="2023" name="Sci. Data">
        <title>Genome assembly of the Korean intertidal mud-creeper Batillaria attramentaria.</title>
        <authorList>
            <person name="Patra A.K."/>
            <person name="Ho P.T."/>
            <person name="Jun S."/>
            <person name="Lee S.J."/>
            <person name="Kim Y."/>
            <person name="Won Y.J."/>
        </authorList>
    </citation>
    <scope>NUCLEOTIDE SEQUENCE [LARGE SCALE GENOMIC DNA]</scope>
    <source>
        <strain evidence="2">Wonlab-2016</strain>
    </source>
</reference>
<comment type="caution">
    <text evidence="2">The sequence shown here is derived from an EMBL/GenBank/DDBJ whole genome shotgun (WGS) entry which is preliminary data.</text>
</comment>
<sequence length="119" mass="13270">FKQLKCEKEQSSERDDHRASRQKTHNWDRDIPLALWCWGWQGERLLVVLGSPGCVSIWRTRALRGLSPVNQLPLAFLSPARHVEVAQGSATANTSALVEGLIPTSGYACSVDTRLVNCR</sequence>
<dbReference type="Proteomes" id="UP001519460">
    <property type="component" value="Unassembled WGS sequence"/>
</dbReference>
<accession>A0ABD0KD40</accession>
<protein>
    <submittedName>
        <fullName evidence="2">Uncharacterized protein</fullName>
    </submittedName>
</protein>
<organism evidence="2 3">
    <name type="scientific">Batillaria attramentaria</name>
    <dbReference type="NCBI Taxonomy" id="370345"/>
    <lineage>
        <taxon>Eukaryota</taxon>
        <taxon>Metazoa</taxon>
        <taxon>Spiralia</taxon>
        <taxon>Lophotrochozoa</taxon>
        <taxon>Mollusca</taxon>
        <taxon>Gastropoda</taxon>
        <taxon>Caenogastropoda</taxon>
        <taxon>Sorbeoconcha</taxon>
        <taxon>Cerithioidea</taxon>
        <taxon>Batillariidae</taxon>
        <taxon>Batillaria</taxon>
    </lineage>
</organism>
<name>A0ABD0KD40_9CAEN</name>
<evidence type="ECO:0000313" key="2">
    <source>
        <dbReference type="EMBL" id="KAK7485025.1"/>
    </source>
</evidence>
<proteinExistence type="predicted"/>
<keyword evidence="3" id="KW-1185">Reference proteome</keyword>
<dbReference type="AlphaFoldDB" id="A0ABD0KD40"/>
<evidence type="ECO:0000256" key="1">
    <source>
        <dbReference type="SAM" id="MobiDB-lite"/>
    </source>
</evidence>
<gene>
    <name evidence="2" type="ORF">BaRGS_00023803</name>
</gene>
<dbReference type="EMBL" id="JACVVK020000201">
    <property type="protein sequence ID" value="KAK7485025.1"/>
    <property type="molecule type" value="Genomic_DNA"/>
</dbReference>
<feature type="region of interest" description="Disordered" evidence="1">
    <location>
        <begin position="1"/>
        <end position="25"/>
    </location>
</feature>
<evidence type="ECO:0000313" key="3">
    <source>
        <dbReference type="Proteomes" id="UP001519460"/>
    </source>
</evidence>
<feature type="non-terminal residue" evidence="2">
    <location>
        <position position="1"/>
    </location>
</feature>